<name>A0A158FJL1_9BURK</name>
<sequence length="130" mass="13977">MALTGLRKTTRYLIAIAIGSIAVAGSFALAGTPDGVWLKSGNADERAVLDRDLARNGPPQRYMQVGARDGMTPISAEVRGVPRPEQNTPMRAAGSIRADITRYNEERGMPRPPGRPGDDPRSAATSNYRN</sequence>
<feature type="region of interest" description="Disordered" evidence="1">
    <location>
        <begin position="80"/>
        <end position="130"/>
    </location>
</feature>
<keyword evidence="2" id="KW-0472">Membrane</keyword>
<keyword evidence="2" id="KW-0812">Transmembrane</keyword>
<feature type="transmembrane region" description="Helical" evidence="2">
    <location>
        <begin position="12"/>
        <end position="30"/>
    </location>
</feature>
<proteinExistence type="predicted"/>
<evidence type="ECO:0000256" key="1">
    <source>
        <dbReference type="SAM" id="MobiDB-lite"/>
    </source>
</evidence>
<gene>
    <name evidence="3" type="ORF">AWB66_00994</name>
</gene>
<dbReference type="AlphaFoldDB" id="A0A158FJL1"/>
<dbReference type="Proteomes" id="UP000054717">
    <property type="component" value="Unassembled WGS sequence"/>
</dbReference>
<reference evidence="3" key="1">
    <citation type="submission" date="2016-01" db="EMBL/GenBank/DDBJ databases">
        <authorList>
            <person name="Peeters Charlotte."/>
        </authorList>
    </citation>
    <scope>NUCLEOTIDE SEQUENCE</scope>
    <source>
        <strain evidence="3">LMG 22936</strain>
    </source>
</reference>
<organism evidence="3 4">
    <name type="scientific">Caballeronia telluris</name>
    <dbReference type="NCBI Taxonomy" id="326475"/>
    <lineage>
        <taxon>Bacteria</taxon>
        <taxon>Pseudomonadati</taxon>
        <taxon>Pseudomonadota</taxon>
        <taxon>Betaproteobacteria</taxon>
        <taxon>Burkholderiales</taxon>
        <taxon>Burkholderiaceae</taxon>
        <taxon>Caballeronia</taxon>
    </lineage>
</organism>
<evidence type="ECO:0000313" key="4">
    <source>
        <dbReference type="Proteomes" id="UP000054717"/>
    </source>
</evidence>
<evidence type="ECO:0000256" key="2">
    <source>
        <dbReference type="SAM" id="Phobius"/>
    </source>
</evidence>
<accession>A0A158FJL1</accession>
<keyword evidence="4" id="KW-1185">Reference proteome</keyword>
<comment type="caution">
    <text evidence="3">The sequence shown here is derived from an EMBL/GenBank/DDBJ whole genome shotgun (WGS) entry which is preliminary data.</text>
</comment>
<keyword evidence="2" id="KW-1133">Transmembrane helix</keyword>
<dbReference type="EMBL" id="FCNZ02000003">
    <property type="protein sequence ID" value="SAL20064.1"/>
    <property type="molecule type" value="Genomic_DNA"/>
</dbReference>
<feature type="compositionally biased region" description="Basic and acidic residues" evidence="1">
    <location>
        <begin position="99"/>
        <end position="109"/>
    </location>
</feature>
<evidence type="ECO:0000313" key="3">
    <source>
        <dbReference type="EMBL" id="SAL20064.1"/>
    </source>
</evidence>
<protein>
    <submittedName>
        <fullName evidence="3">Peptide-binding protein</fullName>
    </submittedName>
</protein>